<evidence type="ECO:0000313" key="1">
    <source>
        <dbReference type="EMBL" id="RSI85772.1"/>
    </source>
</evidence>
<protein>
    <submittedName>
        <fullName evidence="1">Uncharacterized protein</fullName>
    </submittedName>
</protein>
<accession>A0A3R9JMX4</accession>
<organism evidence="1 2">
    <name type="scientific">Streptococcus mitis</name>
    <dbReference type="NCBI Taxonomy" id="28037"/>
    <lineage>
        <taxon>Bacteria</taxon>
        <taxon>Bacillati</taxon>
        <taxon>Bacillota</taxon>
        <taxon>Bacilli</taxon>
        <taxon>Lactobacillales</taxon>
        <taxon>Streptococcaceae</taxon>
        <taxon>Streptococcus</taxon>
        <taxon>Streptococcus mitis group</taxon>
    </lineage>
</organism>
<reference evidence="1 2" key="1">
    <citation type="submission" date="2018-11" db="EMBL/GenBank/DDBJ databases">
        <title>Species Designations Belie Phenotypic and Genotypic Heterogeneity in Oral Streptococci.</title>
        <authorList>
            <person name="Velsko I."/>
        </authorList>
    </citation>
    <scope>NUCLEOTIDE SEQUENCE [LARGE SCALE GENOMIC DNA]</scope>
    <source>
        <strain evidence="1 2">KLC12</strain>
    </source>
</reference>
<comment type="caution">
    <text evidence="1">The sequence shown here is derived from an EMBL/GenBank/DDBJ whole genome shotgun (WGS) entry which is preliminary data.</text>
</comment>
<proteinExistence type="predicted"/>
<sequence>MNFSTENIAIITSFLTALIAICQAMFSMKSFYKDRSDKIIIFRYEKLYDFYQSYLEEFSKLDINNPPETVMYSRKQYDTIKFLLDEEFRIDEPYNELTEFIIEYIKNRDSIIEDPVDYEEFRQVFNEKSIKFDVLFKESLQKQLSKLYNTLN</sequence>
<dbReference type="Proteomes" id="UP000267691">
    <property type="component" value="Unassembled WGS sequence"/>
</dbReference>
<dbReference type="AlphaFoldDB" id="A0A3R9JMX4"/>
<name>A0A3R9JMX4_STRMT</name>
<dbReference type="RefSeq" id="WP_125443498.1">
    <property type="nucleotide sequence ID" value="NZ_RJNT01000005.1"/>
</dbReference>
<gene>
    <name evidence="1" type="ORF">D8853_07000</name>
</gene>
<dbReference type="EMBL" id="RJNT01000005">
    <property type="protein sequence ID" value="RSI85772.1"/>
    <property type="molecule type" value="Genomic_DNA"/>
</dbReference>
<evidence type="ECO:0000313" key="2">
    <source>
        <dbReference type="Proteomes" id="UP000267691"/>
    </source>
</evidence>